<dbReference type="Proteomes" id="UP000007305">
    <property type="component" value="Chromosome 5"/>
</dbReference>
<name>A0A804PM67_MAIZE</name>
<evidence type="ECO:0000313" key="2">
    <source>
        <dbReference type="Proteomes" id="UP000007305"/>
    </source>
</evidence>
<sequence>MNKLSTNETRTRFNAVHKSGKEISTSLGLEIVYALALLLDQLAERRCLLLQPDDLDSVPRGEAGLGTRSGWRNGWPCQSGAGSTTSPRCRRSCSSLQATSGWWTTGGTSTGSAATTSRADVVVSIRAISTSFTGAARVSRGSASTLAGRAP</sequence>
<organism evidence="1 2">
    <name type="scientific">Zea mays</name>
    <name type="common">Maize</name>
    <dbReference type="NCBI Taxonomy" id="4577"/>
    <lineage>
        <taxon>Eukaryota</taxon>
        <taxon>Viridiplantae</taxon>
        <taxon>Streptophyta</taxon>
        <taxon>Embryophyta</taxon>
        <taxon>Tracheophyta</taxon>
        <taxon>Spermatophyta</taxon>
        <taxon>Magnoliopsida</taxon>
        <taxon>Liliopsida</taxon>
        <taxon>Poales</taxon>
        <taxon>Poaceae</taxon>
        <taxon>PACMAD clade</taxon>
        <taxon>Panicoideae</taxon>
        <taxon>Andropogonodae</taxon>
        <taxon>Andropogoneae</taxon>
        <taxon>Tripsacinae</taxon>
        <taxon>Zea</taxon>
    </lineage>
</organism>
<dbReference type="EnsemblPlants" id="Zm00001eb248260_T001">
    <property type="protein sequence ID" value="Zm00001eb248260_P001"/>
    <property type="gene ID" value="Zm00001eb248260"/>
</dbReference>
<dbReference type="InParanoid" id="A0A804PM67"/>
<keyword evidence="2" id="KW-1185">Reference proteome</keyword>
<protein>
    <submittedName>
        <fullName evidence="1">Uncharacterized protein</fullName>
    </submittedName>
</protein>
<reference evidence="2" key="1">
    <citation type="journal article" date="2009" name="Science">
        <title>The B73 maize genome: complexity, diversity, and dynamics.</title>
        <authorList>
            <person name="Schnable P.S."/>
            <person name="Ware D."/>
            <person name="Fulton R.S."/>
            <person name="Stein J.C."/>
            <person name="Wei F."/>
            <person name="Pasternak S."/>
            <person name="Liang C."/>
            <person name="Zhang J."/>
            <person name="Fulton L."/>
            <person name="Graves T.A."/>
            <person name="Minx P."/>
            <person name="Reily A.D."/>
            <person name="Courtney L."/>
            <person name="Kruchowski S.S."/>
            <person name="Tomlinson C."/>
            <person name="Strong C."/>
            <person name="Delehaunty K."/>
            <person name="Fronick C."/>
            <person name="Courtney B."/>
            <person name="Rock S.M."/>
            <person name="Belter E."/>
            <person name="Du F."/>
            <person name="Kim K."/>
            <person name="Abbott R.M."/>
            <person name="Cotton M."/>
            <person name="Levy A."/>
            <person name="Marchetto P."/>
            <person name="Ochoa K."/>
            <person name="Jackson S.M."/>
            <person name="Gillam B."/>
            <person name="Chen W."/>
            <person name="Yan L."/>
            <person name="Higginbotham J."/>
            <person name="Cardenas M."/>
            <person name="Waligorski J."/>
            <person name="Applebaum E."/>
            <person name="Phelps L."/>
            <person name="Falcone J."/>
            <person name="Kanchi K."/>
            <person name="Thane T."/>
            <person name="Scimone A."/>
            <person name="Thane N."/>
            <person name="Henke J."/>
            <person name="Wang T."/>
            <person name="Ruppert J."/>
            <person name="Shah N."/>
            <person name="Rotter K."/>
            <person name="Hodges J."/>
            <person name="Ingenthron E."/>
            <person name="Cordes M."/>
            <person name="Kohlberg S."/>
            <person name="Sgro J."/>
            <person name="Delgado B."/>
            <person name="Mead K."/>
            <person name="Chinwalla A."/>
            <person name="Leonard S."/>
            <person name="Crouse K."/>
            <person name="Collura K."/>
            <person name="Kudrna D."/>
            <person name="Currie J."/>
            <person name="He R."/>
            <person name="Angelova A."/>
            <person name="Rajasekar S."/>
            <person name="Mueller T."/>
            <person name="Lomeli R."/>
            <person name="Scara G."/>
            <person name="Ko A."/>
            <person name="Delaney K."/>
            <person name="Wissotski M."/>
            <person name="Lopez G."/>
            <person name="Campos D."/>
            <person name="Braidotti M."/>
            <person name="Ashley E."/>
            <person name="Golser W."/>
            <person name="Kim H."/>
            <person name="Lee S."/>
            <person name="Lin J."/>
            <person name="Dujmic Z."/>
            <person name="Kim W."/>
            <person name="Talag J."/>
            <person name="Zuccolo A."/>
            <person name="Fan C."/>
            <person name="Sebastian A."/>
            <person name="Kramer M."/>
            <person name="Spiegel L."/>
            <person name="Nascimento L."/>
            <person name="Zutavern T."/>
            <person name="Miller B."/>
            <person name="Ambroise C."/>
            <person name="Muller S."/>
            <person name="Spooner W."/>
            <person name="Narechania A."/>
            <person name="Ren L."/>
            <person name="Wei S."/>
            <person name="Kumari S."/>
            <person name="Faga B."/>
            <person name="Levy M.J."/>
            <person name="McMahan L."/>
            <person name="Van Buren P."/>
            <person name="Vaughn M.W."/>
            <person name="Ying K."/>
            <person name="Yeh C.-T."/>
            <person name="Emrich S.J."/>
            <person name="Jia Y."/>
            <person name="Kalyanaraman A."/>
            <person name="Hsia A.-P."/>
            <person name="Barbazuk W.B."/>
            <person name="Baucom R.S."/>
            <person name="Brutnell T.P."/>
            <person name="Carpita N.C."/>
            <person name="Chaparro C."/>
            <person name="Chia J.-M."/>
            <person name="Deragon J.-M."/>
            <person name="Estill J.C."/>
            <person name="Fu Y."/>
            <person name="Jeddeloh J.A."/>
            <person name="Han Y."/>
            <person name="Lee H."/>
            <person name="Li P."/>
            <person name="Lisch D.R."/>
            <person name="Liu S."/>
            <person name="Liu Z."/>
            <person name="Nagel D.H."/>
            <person name="McCann M.C."/>
            <person name="SanMiguel P."/>
            <person name="Myers A.M."/>
            <person name="Nettleton D."/>
            <person name="Nguyen J."/>
            <person name="Penning B.W."/>
            <person name="Ponnala L."/>
            <person name="Schneider K.L."/>
            <person name="Schwartz D.C."/>
            <person name="Sharma A."/>
            <person name="Soderlund C."/>
            <person name="Springer N.M."/>
            <person name="Sun Q."/>
            <person name="Wang H."/>
            <person name="Waterman M."/>
            <person name="Westerman R."/>
            <person name="Wolfgruber T.K."/>
            <person name="Yang L."/>
            <person name="Yu Y."/>
            <person name="Zhang L."/>
            <person name="Zhou S."/>
            <person name="Zhu Q."/>
            <person name="Bennetzen J.L."/>
            <person name="Dawe R.K."/>
            <person name="Jiang J."/>
            <person name="Jiang N."/>
            <person name="Presting G.G."/>
            <person name="Wessler S.R."/>
            <person name="Aluru S."/>
            <person name="Martienssen R.A."/>
            <person name="Clifton S.W."/>
            <person name="McCombie W.R."/>
            <person name="Wing R.A."/>
            <person name="Wilson R.K."/>
        </authorList>
    </citation>
    <scope>NUCLEOTIDE SEQUENCE [LARGE SCALE GENOMIC DNA]</scope>
    <source>
        <strain evidence="2">cv. B73</strain>
    </source>
</reference>
<dbReference type="Gramene" id="Zm00001eb248260_T001">
    <property type="protein sequence ID" value="Zm00001eb248260_P001"/>
    <property type="gene ID" value="Zm00001eb248260"/>
</dbReference>
<reference evidence="1" key="2">
    <citation type="submission" date="2019-07" db="EMBL/GenBank/DDBJ databases">
        <authorList>
            <person name="Seetharam A."/>
            <person name="Woodhouse M."/>
            <person name="Cannon E."/>
        </authorList>
    </citation>
    <scope>NUCLEOTIDE SEQUENCE [LARGE SCALE GENOMIC DNA]</scope>
    <source>
        <strain evidence="1">cv. B73</strain>
    </source>
</reference>
<proteinExistence type="predicted"/>
<dbReference type="AlphaFoldDB" id="A0A804PM67"/>
<reference evidence="1" key="3">
    <citation type="submission" date="2021-05" db="UniProtKB">
        <authorList>
            <consortium name="EnsemblPlants"/>
        </authorList>
    </citation>
    <scope>IDENTIFICATION</scope>
    <source>
        <strain evidence="1">cv. B73</strain>
    </source>
</reference>
<evidence type="ECO:0000313" key="1">
    <source>
        <dbReference type="EnsemblPlants" id="Zm00001eb248260_P001"/>
    </source>
</evidence>
<accession>A0A804PM67</accession>